<dbReference type="SUPFAM" id="SSF53822">
    <property type="entry name" value="Periplasmic binding protein-like I"/>
    <property type="match status" value="1"/>
</dbReference>
<comment type="caution">
    <text evidence="5">The sequence shown here is derived from an EMBL/GenBank/DDBJ whole genome shotgun (WGS) entry which is preliminary data.</text>
</comment>
<organism evidence="5 6">
    <name type="scientific">Streptococcus porcorum</name>
    <dbReference type="NCBI Taxonomy" id="701526"/>
    <lineage>
        <taxon>Bacteria</taxon>
        <taxon>Bacillati</taxon>
        <taxon>Bacillota</taxon>
        <taxon>Bacilli</taxon>
        <taxon>Lactobacillales</taxon>
        <taxon>Streptococcaceae</taxon>
        <taxon>Streptococcus</taxon>
    </lineage>
</organism>
<keyword evidence="6" id="KW-1185">Reference proteome</keyword>
<dbReference type="InterPro" id="IPR028082">
    <property type="entry name" value="Peripla_BP_I"/>
</dbReference>
<gene>
    <name evidence="5" type="ORF">ABID28_001821</name>
</gene>
<dbReference type="Gene3D" id="3.40.50.2300">
    <property type="match status" value="2"/>
</dbReference>
<comment type="subcellular location">
    <subcellularLocation>
        <location evidence="1">Cell envelope</location>
    </subcellularLocation>
</comment>
<dbReference type="PANTHER" id="PTHR46847">
    <property type="entry name" value="D-ALLOSE-BINDING PERIPLASMIC PROTEIN-RELATED"/>
    <property type="match status" value="1"/>
</dbReference>
<protein>
    <submittedName>
        <fullName evidence="5">Ribose transport system substrate-binding protein</fullName>
    </submittedName>
</protein>
<evidence type="ECO:0000256" key="1">
    <source>
        <dbReference type="ARBA" id="ARBA00004196"/>
    </source>
</evidence>
<dbReference type="Proteomes" id="UP001549037">
    <property type="component" value="Unassembled WGS sequence"/>
</dbReference>
<reference evidence="5 6" key="1">
    <citation type="submission" date="2024-06" db="EMBL/GenBank/DDBJ databases">
        <title>Genomic Encyclopedia of Type Strains, Phase IV (KMG-IV): sequencing the most valuable type-strain genomes for metagenomic binning, comparative biology and taxonomic classification.</title>
        <authorList>
            <person name="Goeker M."/>
        </authorList>
    </citation>
    <scope>NUCLEOTIDE SEQUENCE [LARGE SCALE GENOMIC DNA]</scope>
    <source>
        <strain evidence="5 6">DSM 28302</strain>
    </source>
</reference>
<dbReference type="RefSeq" id="WP_354369861.1">
    <property type="nucleotide sequence ID" value="NZ_JBEPLN010000047.1"/>
</dbReference>
<evidence type="ECO:0000313" key="5">
    <source>
        <dbReference type="EMBL" id="MET3635159.1"/>
    </source>
</evidence>
<accession>A0ABV2JHA6</accession>
<evidence type="ECO:0000259" key="4">
    <source>
        <dbReference type="Pfam" id="PF13407"/>
    </source>
</evidence>
<dbReference type="EMBL" id="JBEPLN010000047">
    <property type="protein sequence ID" value="MET3635159.1"/>
    <property type="molecule type" value="Genomic_DNA"/>
</dbReference>
<evidence type="ECO:0000256" key="2">
    <source>
        <dbReference type="ARBA" id="ARBA00007639"/>
    </source>
</evidence>
<evidence type="ECO:0000313" key="6">
    <source>
        <dbReference type="Proteomes" id="UP001549037"/>
    </source>
</evidence>
<keyword evidence="3" id="KW-0732">Signal</keyword>
<sequence length="316" mass="34959">MKKVLIGFSLLLSIVVVGWIYLTYRFQESYSTQEKIGVSYMTLNNEFYQMVNSEIEKAVALSGDKLYLRDPALNIDKQVQQIEYFMDEKMDAIILNPVQSDHALLLKTLKRAKKQGIKLIVVDNQLSDSSVADSTIQSDNYQAGLLLSQELKRQKSSANILVLEHPNVLSTKERLRGFKDGLGDDKGYHIISEQNGLGQTEVSMPLVSKVMKEGVIFDTIMAINDRSAIGALAAVKKSGKSDVGIYSVDGSPDIKELLATESLVKASVYQSPMTMGEKAIATTYNLLNGKSVDKDIKVGVGLVTRTNLDHYPVGWQ</sequence>
<feature type="domain" description="Periplasmic binding protein" evidence="4">
    <location>
        <begin position="36"/>
        <end position="290"/>
    </location>
</feature>
<name>A0ABV2JHA6_9STRE</name>
<dbReference type="InterPro" id="IPR025997">
    <property type="entry name" value="SBP_2_dom"/>
</dbReference>
<dbReference type="PANTHER" id="PTHR46847:SF1">
    <property type="entry name" value="D-ALLOSE-BINDING PERIPLASMIC PROTEIN-RELATED"/>
    <property type="match status" value="1"/>
</dbReference>
<comment type="similarity">
    <text evidence="2">Belongs to the bacterial solute-binding protein 2 family.</text>
</comment>
<dbReference type="Pfam" id="PF13407">
    <property type="entry name" value="Peripla_BP_4"/>
    <property type="match status" value="1"/>
</dbReference>
<proteinExistence type="inferred from homology"/>
<evidence type="ECO:0000256" key="3">
    <source>
        <dbReference type="ARBA" id="ARBA00022729"/>
    </source>
</evidence>